<evidence type="ECO:0000313" key="2">
    <source>
        <dbReference type="EMBL" id="RBB38973.1"/>
    </source>
</evidence>
<gene>
    <name evidence="2" type="ORF">DPV79_16510</name>
</gene>
<name>A0A365QVA3_9BURK</name>
<sequence>MKRWHAITFLSLILAPLVIMFVGLFATKHCYPADWPGSSAVVAGFAIAFALLAVIVTSDLRKAGGLKELLFCLFMFGGLGMMFGNFTLIALVRMTAHSPRSFEAGFALDESGPKGCRHQVTFMDNGLDAPVSVCNRDLDLPDASASGIVRVKELVGPYGVRLTDISVVTSTAAGK</sequence>
<feature type="transmembrane region" description="Helical" evidence="1">
    <location>
        <begin position="38"/>
        <end position="57"/>
    </location>
</feature>
<keyword evidence="1" id="KW-0812">Transmembrane</keyword>
<evidence type="ECO:0000256" key="1">
    <source>
        <dbReference type="SAM" id="Phobius"/>
    </source>
</evidence>
<keyword evidence="3" id="KW-1185">Reference proteome</keyword>
<dbReference type="EMBL" id="QMFZ01000012">
    <property type="protein sequence ID" value="RBB38973.1"/>
    <property type="molecule type" value="Genomic_DNA"/>
</dbReference>
<dbReference type="AlphaFoldDB" id="A0A365QVA3"/>
<proteinExistence type="predicted"/>
<keyword evidence="1" id="KW-1133">Transmembrane helix</keyword>
<protein>
    <submittedName>
        <fullName evidence="2">Uncharacterized protein</fullName>
    </submittedName>
</protein>
<keyword evidence="1" id="KW-0472">Membrane</keyword>
<comment type="caution">
    <text evidence="2">The sequence shown here is derived from an EMBL/GenBank/DDBJ whole genome shotgun (WGS) entry which is preliminary data.</text>
</comment>
<organism evidence="2 3">
    <name type="scientific">Burkholderia reimsis</name>
    <dbReference type="NCBI Taxonomy" id="2234132"/>
    <lineage>
        <taxon>Bacteria</taxon>
        <taxon>Pseudomonadati</taxon>
        <taxon>Pseudomonadota</taxon>
        <taxon>Betaproteobacteria</taxon>
        <taxon>Burkholderiales</taxon>
        <taxon>Burkholderiaceae</taxon>
        <taxon>Burkholderia</taxon>
    </lineage>
</organism>
<evidence type="ECO:0000313" key="3">
    <source>
        <dbReference type="Proteomes" id="UP000252458"/>
    </source>
</evidence>
<feature type="transmembrane region" description="Helical" evidence="1">
    <location>
        <begin position="69"/>
        <end position="92"/>
    </location>
</feature>
<accession>A0A365QVA3</accession>
<dbReference type="Proteomes" id="UP000252458">
    <property type="component" value="Unassembled WGS sequence"/>
</dbReference>
<reference evidence="2 3" key="1">
    <citation type="submission" date="2018-06" db="EMBL/GenBank/DDBJ databases">
        <title>Draft genome sequence of Burkholderia reimsis strain BE51 isolated from a French agricultural soil.</title>
        <authorList>
            <person name="Esmaeel Q."/>
        </authorList>
    </citation>
    <scope>NUCLEOTIDE SEQUENCE [LARGE SCALE GENOMIC DNA]</scope>
    <source>
        <strain evidence="2 3">BE51</strain>
    </source>
</reference>
<feature type="transmembrane region" description="Helical" evidence="1">
    <location>
        <begin position="7"/>
        <end position="26"/>
    </location>
</feature>